<evidence type="ECO:0000259" key="6">
    <source>
        <dbReference type="PROSITE" id="PS50901"/>
    </source>
</evidence>
<gene>
    <name evidence="7" type="ORF">FHU31_001414</name>
</gene>
<keyword evidence="3 4" id="KW-0067">ATP-binding</keyword>
<evidence type="ECO:0000256" key="5">
    <source>
        <dbReference type="SAM" id="Phobius"/>
    </source>
</evidence>
<protein>
    <submittedName>
        <fullName evidence="7">S-DNA-T family DNA segregation ATPase FtsK/SpoIIIE</fullName>
    </submittedName>
</protein>
<name>A0A7X5TXA4_9MYCO</name>
<comment type="caution">
    <text evidence="7">The sequence shown here is derived from an EMBL/GenBank/DDBJ whole genome shotgun (WGS) entry which is preliminary data.</text>
</comment>
<evidence type="ECO:0000256" key="1">
    <source>
        <dbReference type="ARBA" id="ARBA00022737"/>
    </source>
</evidence>
<dbReference type="PROSITE" id="PS50901">
    <property type="entry name" value="FTSK"/>
    <property type="match status" value="3"/>
</dbReference>
<feature type="transmembrane region" description="Helical" evidence="5">
    <location>
        <begin position="28"/>
        <end position="48"/>
    </location>
</feature>
<keyword evidence="5" id="KW-1133">Transmembrane helix</keyword>
<dbReference type="GO" id="GO:0005524">
    <property type="term" value="F:ATP binding"/>
    <property type="evidence" value="ECO:0007669"/>
    <property type="project" value="UniProtKB-UniRule"/>
</dbReference>
<dbReference type="SUPFAM" id="SSF52540">
    <property type="entry name" value="P-loop containing nucleoside triphosphate hydrolases"/>
    <property type="match status" value="3"/>
</dbReference>
<dbReference type="GO" id="GO:0003677">
    <property type="term" value="F:DNA binding"/>
    <property type="evidence" value="ECO:0007669"/>
    <property type="project" value="InterPro"/>
</dbReference>
<reference evidence="7 8" key="1">
    <citation type="submission" date="2020-03" db="EMBL/GenBank/DDBJ databases">
        <title>Sequencing the genomes of 1000 actinobacteria strains.</title>
        <authorList>
            <person name="Klenk H.-P."/>
        </authorList>
    </citation>
    <scope>NUCLEOTIDE SEQUENCE [LARGE SCALE GENOMIC DNA]</scope>
    <source>
        <strain evidence="7 8">DSM 44556</strain>
    </source>
</reference>
<dbReference type="Proteomes" id="UP000547444">
    <property type="component" value="Unassembled WGS sequence"/>
</dbReference>
<feature type="binding site" evidence="4">
    <location>
        <begin position="1000"/>
        <end position="1007"/>
    </location>
    <ligand>
        <name>ATP</name>
        <dbReference type="ChEBI" id="CHEBI:30616"/>
    </ligand>
</feature>
<evidence type="ECO:0000256" key="2">
    <source>
        <dbReference type="ARBA" id="ARBA00022741"/>
    </source>
</evidence>
<feature type="binding site" evidence="4">
    <location>
        <begin position="420"/>
        <end position="427"/>
    </location>
    <ligand>
        <name>ATP</name>
        <dbReference type="ChEBI" id="CHEBI:30616"/>
    </ligand>
</feature>
<keyword evidence="5" id="KW-0472">Membrane</keyword>
<dbReference type="InterPro" id="IPR023837">
    <property type="entry name" value="EccCb-like_Actinobacteria"/>
</dbReference>
<proteinExistence type="predicted"/>
<accession>A0A7X5TXA4</accession>
<dbReference type="InterPro" id="IPR050206">
    <property type="entry name" value="FtsK/SpoIIIE/SftA"/>
</dbReference>
<dbReference type="AlphaFoldDB" id="A0A7X5TXA4"/>
<dbReference type="EMBL" id="JAANOW010000001">
    <property type="protein sequence ID" value="NIH94458.1"/>
    <property type="molecule type" value="Genomic_DNA"/>
</dbReference>
<dbReference type="Gene3D" id="3.40.50.300">
    <property type="entry name" value="P-loop containing nucleotide triphosphate hydrolases"/>
    <property type="match status" value="4"/>
</dbReference>
<organism evidence="7 8">
    <name type="scientific">Mycolicibacterium fluoranthenivorans</name>
    <dbReference type="NCBI Taxonomy" id="258505"/>
    <lineage>
        <taxon>Bacteria</taxon>
        <taxon>Bacillati</taxon>
        <taxon>Actinomycetota</taxon>
        <taxon>Actinomycetes</taxon>
        <taxon>Mycobacteriales</taxon>
        <taxon>Mycobacteriaceae</taxon>
        <taxon>Mycolicibacterium</taxon>
    </lineage>
</organism>
<keyword evidence="2 4" id="KW-0547">Nucleotide-binding</keyword>
<feature type="transmembrane region" description="Helical" evidence="5">
    <location>
        <begin position="60"/>
        <end position="79"/>
    </location>
</feature>
<feature type="domain" description="FtsK" evidence="6">
    <location>
        <begin position="725"/>
        <end position="895"/>
    </location>
</feature>
<dbReference type="PANTHER" id="PTHR22683">
    <property type="entry name" value="SPORULATION PROTEIN RELATED"/>
    <property type="match status" value="1"/>
</dbReference>
<dbReference type="InterPro" id="IPR003593">
    <property type="entry name" value="AAA+_ATPase"/>
</dbReference>
<evidence type="ECO:0000256" key="3">
    <source>
        <dbReference type="ARBA" id="ARBA00022840"/>
    </source>
</evidence>
<dbReference type="Pfam" id="PF01580">
    <property type="entry name" value="FtsK_SpoIIIE"/>
    <property type="match status" value="3"/>
</dbReference>
<dbReference type="RefSeq" id="WP_308206770.1">
    <property type="nucleotide sequence ID" value="NZ_JAANOW010000001.1"/>
</dbReference>
<dbReference type="NCBIfam" id="TIGR03925">
    <property type="entry name" value="T7SS_EccC_b"/>
    <property type="match status" value="1"/>
</dbReference>
<keyword evidence="1" id="KW-0677">Repeat</keyword>
<evidence type="ECO:0000256" key="4">
    <source>
        <dbReference type="PROSITE-ProRule" id="PRU00289"/>
    </source>
</evidence>
<evidence type="ECO:0000313" key="8">
    <source>
        <dbReference type="Proteomes" id="UP000547444"/>
    </source>
</evidence>
<feature type="domain" description="FtsK" evidence="6">
    <location>
        <begin position="983"/>
        <end position="1167"/>
    </location>
</feature>
<evidence type="ECO:0000313" key="7">
    <source>
        <dbReference type="EMBL" id="NIH94458.1"/>
    </source>
</evidence>
<dbReference type="InterPro" id="IPR002543">
    <property type="entry name" value="FtsK_dom"/>
</dbReference>
<sequence length="1201" mass="127521">MKPPSPASGPVELRRPPDLPAVPPVNPLARLLPLVMLVAVGGMVAVYLTSAQSAARNPIFLLFPVMMLASAMGTLAHTFRGRTGEIDAGRRGYLRYLDAVVDDATETARRQHQVLHWTHPDPAALWTMAGGARMWERRPGDPDFGVIRVGLGAVALSTPLIAPPAGTDDETDPVTVGALKDALDRCALLDDVPVTLRLADCPRVPIGMDRASARNLLRAMVCQLAMLHSPRDVRIAAVVPVGDGHWDWLKWLPHHRDREVVDAAGPRRLTFPDLDAAREACRALRAVQVVIVVDGVDVPATEVGAGVTVIELSDVGAAGLPPGCRADGISLAEALICARRLAPHMPDRSAGAVTGWPELIGIGASGALDPDVAWRPRTDGLRLRVPIGFTEDTDSAPGPVVLDIKEAAHGGMGPHGLCIGATGSGKSEFLRTLILGLIATHPPEELNLALIDFKGGATFLGLDRAAHVAAVITNLADEAHLVDRMRDALTGEMNRRQELLRAAGNLAGVHDYRQARAAGADLPALPVLFIIVDEFSELLSRQPDFAELFVAIGRVGRSLGMHLLLASQRFDEGRMRGLDTHLSYRVCLKTFSTSESRAVLGIPDAYHLPAAPGSAYLRTPSGETVRFRTAFVSGPVGGPAPNVSGAPCLFTAAPAGNDMDNEVSAAPTMLDAVLDRLTGRGVPAHRVWLPPLDEPPALGDLLAAHGSGRLRVPIGLVDNAFGQRHEPLMVDFAGAAGHAAVIGATRSGKSTALCSLILALAATHDPGEVRCYLLDFGGGALSSLDALPHTGVCAGLGDAELARRAVAHVHDVLRRREAGVRDEHGDIFLIVDGWAAMRQECDGLEEAITALAVQGLAHRIHVVVAASRWADLRPALKDHLGTRIELRLGDPAESEMDRKRARLLAHRGPGTGLNRDGLSLLIACPTLFGLDTPAAVQVLRTRHAAHAISRIEVLPAMVRWSGGSTPEGSASTTVAVGLGESRMQPVTIDFRKHGHLIVLGESECGKTAALRTLCRALTRSSGAEAVRLLIVDYRRSLLGVVESEHLAGYAISAEAVAAQLPPMLEQLCARLPGLDVSQQQLRDRSWWSGPEMYVVIDDYDMVPADGGNPLSPLLEYLPHAKDIGLHIIVARRSGGAARAMFDPFLARLRELGSAGLMMSAGPEEGALLGSVRPVPLPPGRATLVLRGSAAERVQLAWTEPQ</sequence>
<feature type="binding site" evidence="4">
    <location>
        <begin position="743"/>
        <end position="750"/>
    </location>
    <ligand>
        <name>ATP</name>
        <dbReference type="ChEBI" id="CHEBI:30616"/>
    </ligand>
</feature>
<dbReference type="SMART" id="SM00382">
    <property type="entry name" value="AAA"/>
    <property type="match status" value="3"/>
</dbReference>
<keyword evidence="8" id="KW-1185">Reference proteome</keyword>
<feature type="domain" description="FtsK" evidence="6">
    <location>
        <begin position="397"/>
        <end position="597"/>
    </location>
</feature>
<dbReference type="InterPro" id="IPR027417">
    <property type="entry name" value="P-loop_NTPase"/>
</dbReference>
<keyword evidence="5" id="KW-0812">Transmembrane</keyword>
<dbReference type="PANTHER" id="PTHR22683:SF1">
    <property type="entry name" value="TYPE VII SECRETION SYSTEM PROTEIN ESSC"/>
    <property type="match status" value="1"/>
</dbReference>